<dbReference type="EMBL" id="LAQL01000006">
    <property type="protein sequence ID" value="KLN60851.1"/>
    <property type="molecule type" value="Genomic_DNA"/>
</dbReference>
<dbReference type="Gene3D" id="3.40.50.10990">
    <property type="entry name" value="GTP cyclohydrolase II"/>
    <property type="match status" value="1"/>
</dbReference>
<sequence length="377" mass="40806">MPALEENAARILPAVERAIAELRRGAAVIVQRPGGQSALIQASETSSDESLDKLRDISCAEPCLLLTARRAAAIGINEAEPLINTTEVIAFALDGMSPEAAAYLADPVHDPLGINLRHDNFLTTEVPEILARNAVLLTKLACLLPAALFVNLPDGTDTELAEKHNLLVVSADDISSYRSTAAYSLKKVASAQVPLEVAEKTTVVAFRPKDGGTEHLALIIGDPDPNQPTLIRLHSECFTGDLLGSLRCDCGDQLRGAISLMEKQGGGILLYLSQEGRGIGLMNKLRAYELQDRGADTSDANELVGFDPDERVYIPAAEMLRQLGYDEVRLLTNNPEKASSLIECGIEVIEMVPHYFPSNGHNEFYLKTKATRFGHKL</sequence>
<proteinExistence type="inferred from homology"/>
<dbReference type="GO" id="GO:0008270">
    <property type="term" value="F:zinc ion binding"/>
    <property type="evidence" value="ECO:0007669"/>
    <property type="project" value="UniProtKB-UniRule"/>
</dbReference>
<dbReference type="SUPFAM" id="SSF55821">
    <property type="entry name" value="YrdC/RibB"/>
    <property type="match status" value="1"/>
</dbReference>
<organism evidence="14 15">
    <name type="scientific">Kiloniella spongiae</name>
    <dbReference type="NCBI Taxonomy" id="1489064"/>
    <lineage>
        <taxon>Bacteria</taxon>
        <taxon>Pseudomonadati</taxon>
        <taxon>Pseudomonadota</taxon>
        <taxon>Alphaproteobacteria</taxon>
        <taxon>Rhodospirillales</taxon>
        <taxon>Kiloniellaceae</taxon>
        <taxon>Kiloniella</taxon>
    </lineage>
</organism>
<dbReference type="RefSeq" id="WP_047764064.1">
    <property type="nucleotide sequence ID" value="NZ_LAQL01000006.1"/>
</dbReference>
<feature type="domain" description="GTP cyclohydrolase II" evidence="13">
    <location>
        <begin position="187"/>
        <end position="353"/>
    </location>
</feature>
<evidence type="ECO:0000256" key="1">
    <source>
        <dbReference type="ARBA" id="ARBA00004853"/>
    </source>
</evidence>
<evidence type="ECO:0000256" key="12">
    <source>
        <dbReference type="HAMAP-Rule" id="MF_00179"/>
    </source>
</evidence>
<evidence type="ECO:0000259" key="13">
    <source>
        <dbReference type="Pfam" id="PF00925"/>
    </source>
</evidence>
<evidence type="ECO:0000256" key="4">
    <source>
        <dbReference type="ARBA" id="ARBA00022619"/>
    </source>
</evidence>
<evidence type="ECO:0000256" key="2">
    <source>
        <dbReference type="ARBA" id="ARBA00005520"/>
    </source>
</evidence>
<feature type="active site" description="Proton acceptor" evidence="12">
    <location>
        <position position="309"/>
    </location>
</feature>
<keyword evidence="5 12" id="KW-0479">Metal-binding</keyword>
<evidence type="ECO:0000256" key="5">
    <source>
        <dbReference type="ARBA" id="ARBA00022723"/>
    </source>
</evidence>
<comment type="caution">
    <text evidence="14">The sequence shown here is derived from an EMBL/GenBank/DDBJ whole genome shotgun (WGS) entry which is preliminary data.</text>
</comment>
<keyword evidence="15" id="KW-1185">Reference proteome</keyword>
<dbReference type="GO" id="GO:0005525">
    <property type="term" value="F:GTP binding"/>
    <property type="evidence" value="ECO:0007669"/>
    <property type="project" value="UniProtKB-KW"/>
</dbReference>
<dbReference type="PANTHER" id="PTHR21327:SF18">
    <property type="entry name" value="3,4-DIHYDROXY-2-BUTANONE 4-PHOSPHATE SYNTHASE"/>
    <property type="match status" value="1"/>
</dbReference>
<name>A0A0H2MF64_9PROT</name>
<reference evidence="14 15" key="1">
    <citation type="submission" date="2015-03" db="EMBL/GenBank/DDBJ databases">
        <title>Genome Sequence of Kiloniella spongiae MEBiC09566, isolated from a marine sponge.</title>
        <authorList>
            <person name="Shao Z."/>
            <person name="Wang L."/>
            <person name="Li X."/>
        </authorList>
    </citation>
    <scope>NUCLEOTIDE SEQUENCE [LARGE SCALE GENOMIC DNA]</scope>
    <source>
        <strain evidence="14 15">MEBiC09566</strain>
    </source>
</reference>
<comment type="pathway">
    <text evidence="1 12">Cofactor biosynthesis; riboflavin biosynthesis; 5-amino-6-(D-ribitylamino)uracil from GTP: step 1/4.</text>
</comment>
<dbReference type="SUPFAM" id="SSF142695">
    <property type="entry name" value="RibA-like"/>
    <property type="match status" value="1"/>
</dbReference>
<keyword evidence="7 12" id="KW-0378">Hydrolase</keyword>
<dbReference type="Proteomes" id="UP000035444">
    <property type="component" value="Unassembled WGS sequence"/>
</dbReference>
<feature type="binding site" evidence="12">
    <location>
        <position position="297"/>
    </location>
    <ligand>
        <name>GTP</name>
        <dbReference type="ChEBI" id="CHEBI:37565"/>
    </ligand>
</feature>
<dbReference type="STRING" id="1489064.WH96_10325"/>
<accession>A0A0H2MF64</accession>
<keyword evidence="8 12" id="KW-0862">Zinc</keyword>
<feature type="binding site" evidence="12">
    <location>
        <position position="337"/>
    </location>
    <ligand>
        <name>GTP</name>
        <dbReference type="ChEBI" id="CHEBI:37565"/>
    </ligand>
</feature>
<feature type="binding site" evidence="12">
    <location>
        <position position="253"/>
    </location>
    <ligand>
        <name>GTP</name>
        <dbReference type="ChEBI" id="CHEBI:37565"/>
    </ligand>
</feature>
<evidence type="ECO:0000256" key="6">
    <source>
        <dbReference type="ARBA" id="ARBA00022741"/>
    </source>
</evidence>
<protein>
    <recommendedName>
        <fullName evidence="12">GTP cyclohydrolase-2</fullName>
        <ecNumber evidence="12">3.5.4.25</ecNumber>
    </recommendedName>
    <alternativeName>
        <fullName evidence="12">GTP cyclohydrolase II</fullName>
    </alternativeName>
</protein>
<comment type="similarity">
    <text evidence="12">Belongs to the GTP cyclohydrolase II family.</text>
</comment>
<dbReference type="HAMAP" id="MF_00179">
    <property type="entry name" value="RibA"/>
    <property type="match status" value="1"/>
</dbReference>
<evidence type="ECO:0000256" key="11">
    <source>
        <dbReference type="ARBA" id="ARBA00049295"/>
    </source>
</evidence>
<comment type="similarity">
    <text evidence="2">In the N-terminal section; belongs to the DHBP synthase family.</text>
</comment>
<dbReference type="GO" id="GO:0003935">
    <property type="term" value="F:GTP cyclohydrolase II activity"/>
    <property type="evidence" value="ECO:0007669"/>
    <property type="project" value="UniProtKB-UniRule"/>
</dbReference>
<feature type="binding site" evidence="12">
    <location>
        <begin position="275"/>
        <end position="277"/>
    </location>
    <ligand>
        <name>GTP</name>
        <dbReference type="ChEBI" id="CHEBI:37565"/>
    </ligand>
</feature>
<evidence type="ECO:0000313" key="15">
    <source>
        <dbReference type="Proteomes" id="UP000035444"/>
    </source>
</evidence>
<dbReference type="GO" id="GO:0009231">
    <property type="term" value="P:riboflavin biosynthetic process"/>
    <property type="evidence" value="ECO:0007669"/>
    <property type="project" value="UniProtKB-UniRule"/>
</dbReference>
<feature type="binding site" evidence="12">
    <location>
        <position position="237"/>
    </location>
    <ligand>
        <name>Zn(2+)</name>
        <dbReference type="ChEBI" id="CHEBI:29105"/>
        <note>catalytic</note>
    </ligand>
</feature>
<evidence type="ECO:0000313" key="14">
    <source>
        <dbReference type="EMBL" id="KLN60851.1"/>
    </source>
</evidence>
<dbReference type="InterPro" id="IPR000926">
    <property type="entry name" value="RibA"/>
</dbReference>
<keyword evidence="4 12" id="KW-0686">Riboflavin biosynthesis</keyword>
<dbReference type="EC" id="3.5.4.25" evidence="12"/>
<evidence type="ECO:0000256" key="7">
    <source>
        <dbReference type="ARBA" id="ARBA00022801"/>
    </source>
</evidence>
<evidence type="ECO:0000256" key="9">
    <source>
        <dbReference type="ARBA" id="ARBA00023134"/>
    </source>
</evidence>
<dbReference type="OrthoDB" id="9793111at2"/>
<dbReference type="PANTHER" id="PTHR21327">
    <property type="entry name" value="GTP CYCLOHYDROLASE II-RELATED"/>
    <property type="match status" value="1"/>
</dbReference>
<comment type="catalytic activity">
    <reaction evidence="11 12">
        <text>GTP + 4 H2O = 2,5-diamino-6-hydroxy-4-(5-phosphoribosylamino)-pyrimidine + formate + 2 phosphate + 3 H(+)</text>
        <dbReference type="Rhea" id="RHEA:23704"/>
        <dbReference type="ChEBI" id="CHEBI:15377"/>
        <dbReference type="ChEBI" id="CHEBI:15378"/>
        <dbReference type="ChEBI" id="CHEBI:15740"/>
        <dbReference type="ChEBI" id="CHEBI:37565"/>
        <dbReference type="ChEBI" id="CHEBI:43474"/>
        <dbReference type="ChEBI" id="CHEBI:58614"/>
        <dbReference type="EC" id="3.5.4.25"/>
    </reaction>
</comment>
<dbReference type="InterPro" id="IPR017945">
    <property type="entry name" value="DHBP_synth_RibB-like_a/b_dom"/>
</dbReference>
<dbReference type="FunFam" id="3.40.50.10990:FF:000001">
    <property type="entry name" value="Riboflavin biosynthesis protein RibBA"/>
    <property type="match status" value="1"/>
</dbReference>
<dbReference type="InterPro" id="IPR036144">
    <property type="entry name" value="RibA-like_sf"/>
</dbReference>
<comment type="function">
    <text evidence="10 12">Catalyzes the conversion of GTP to 2,5-diamino-6-ribosylamino-4(3H)-pyrimidinone 5'-phosphate (DARP), formate and pyrophosphate.</text>
</comment>
<dbReference type="NCBIfam" id="NF001591">
    <property type="entry name" value="PRK00393.1"/>
    <property type="match status" value="1"/>
</dbReference>
<feature type="binding site" evidence="12">
    <location>
        <begin position="232"/>
        <end position="236"/>
    </location>
    <ligand>
        <name>GTP</name>
        <dbReference type="ChEBI" id="CHEBI:37565"/>
    </ligand>
</feature>
<feature type="binding site" evidence="12">
    <location>
        <position position="250"/>
    </location>
    <ligand>
        <name>Zn(2+)</name>
        <dbReference type="ChEBI" id="CHEBI:29105"/>
        <note>catalytic</note>
    </ligand>
</feature>
<dbReference type="InterPro" id="IPR032677">
    <property type="entry name" value="GTP_cyclohydro_II"/>
</dbReference>
<feature type="active site" description="Nucleophile" evidence="12">
    <location>
        <position position="311"/>
    </location>
</feature>
<comment type="cofactor">
    <cofactor evidence="12">
        <name>Zn(2+)</name>
        <dbReference type="ChEBI" id="CHEBI:29105"/>
    </cofactor>
    <text evidence="12">Binds 1 zinc ion per subunit.</text>
</comment>
<gene>
    <name evidence="12" type="primary">ribA</name>
    <name evidence="14" type="ORF">WH96_10325</name>
</gene>
<dbReference type="GO" id="GO:0005829">
    <property type="term" value="C:cytosol"/>
    <property type="evidence" value="ECO:0007669"/>
    <property type="project" value="TreeGrafter"/>
</dbReference>
<dbReference type="AlphaFoldDB" id="A0A0H2MF64"/>
<keyword evidence="9 12" id="KW-0342">GTP-binding</keyword>
<keyword evidence="6 12" id="KW-0547">Nucleotide-binding</keyword>
<dbReference type="PATRIC" id="fig|1489064.4.peg.3360"/>
<comment type="similarity">
    <text evidence="3">In the C-terminal section; belongs to the GTP cyclohydrolase II family.</text>
</comment>
<evidence type="ECO:0000256" key="3">
    <source>
        <dbReference type="ARBA" id="ARBA00008976"/>
    </source>
</evidence>
<feature type="binding site" evidence="12">
    <location>
        <position position="332"/>
    </location>
    <ligand>
        <name>GTP</name>
        <dbReference type="ChEBI" id="CHEBI:37565"/>
    </ligand>
</feature>
<dbReference type="CDD" id="cd00641">
    <property type="entry name" value="GTP_cyclohydro2"/>
    <property type="match status" value="1"/>
</dbReference>
<evidence type="ECO:0000256" key="10">
    <source>
        <dbReference type="ARBA" id="ARBA00043932"/>
    </source>
</evidence>
<feature type="binding site" evidence="12">
    <location>
        <position position="248"/>
    </location>
    <ligand>
        <name>Zn(2+)</name>
        <dbReference type="ChEBI" id="CHEBI:29105"/>
        <note>catalytic</note>
    </ligand>
</feature>
<dbReference type="Pfam" id="PF00925">
    <property type="entry name" value="GTP_cyclohydro2"/>
    <property type="match status" value="1"/>
</dbReference>
<evidence type="ECO:0000256" key="8">
    <source>
        <dbReference type="ARBA" id="ARBA00022833"/>
    </source>
</evidence>
<dbReference type="UniPathway" id="UPA00275">
    <property type="reaction ID" value="UER00400"/>
</dbReference>